<evidence type="ECO:0000256" key="3">
    <source>
        <dbReference type="ARBA" id="ARBA00038050"/>
    </source>
</evidence>
<dbReference type="Proteomes" id="UP001295684">
    <property type="component" value="Unassembled WGS sequence"/>
</dbReference>
<dbReference type="CDD" id="cd02430">
    <property type="entry name" value="PTH2"/>
    <property type="match status" value="1"/>
</dbReference>
<dbReference type="InterPro" id="IPR009060">
    <property type="entry name" value="UBA-like_sf"/>
</dbReference>
<sequence>MEEGFFTEEVDQDKLKMLVELGCDEEKSKLAMMITGNSVDSAATLAMELDLERLLEMVQDAREGGPGDDDEGEGAGIAQVDPNDLMAAFEHSLQCKMIIIVRKDLGMSTGKIAAQVGHAVLGLYKEASVEYPEKVAQWEMLSWPKIVLEAESEAQMDELRAKAEEANICHFQVQDAGRTEVEPNTKTVLALGPDLNSNIDPITGSLKLLK</sequence>
<comment type="caution">
    <text evidence="5">The sequence shown here is derived from an EMBL/GenBank/DDBJ whole genome shotgun (WGS) entry which is preliminary data.</text>
</comment>
<organism evidence="5 6">
    <name type="scientific">Euplotes crassus</name>
    <dbReference type="NCBI Taxonomy" id="5936"/>
    <lineage>
        <taxon>Eukaryota</taxon>
        <taxon>Sar</taxon>
        <taxon>Alveolata</taxon>
        <taxon>Ciliophora</taxon>
        <taxon>Intramacronucleata</taxon>
        <taxon>Spirotrichea</taxon>
        <taxon>Hypotrichia</taxon>
        <taxon>Euplotida</taxon>
        <taxon>Euplotidae</taxon>
        <taxon>Moneuplotes</taxon>
    </lineage>
</organism>
<dbReference type="AlphaFoldDB" id="A0AAD2D5H2"/>
<dbReference type="FunFam" id="3.40.1490.10:FF:000001">
    <property type="entry name" value="Peptidyl-tRNA hydrolase 2"/>
    <property type="match status" value="1"/>
</dbReference>
<protein>
    <recommendedName>
        <fullName evidence="1">peptidyl-tRNA hydrolase</fullName>
        <ecNumber evidence="1">3.1.1.29</ecNumber>
    </recommendedName>
</protein>
<proteinExistence type="inferred from homology"/>
<dbReference type="SUPFAM" id="SSF102462">
    <property type="entry name" value="Peptidyl-tRNA hydrolase II"/>
    <property type="match status" value="1"/>
</dbReference>
<evidence type="ECO:0000256" key="4">
    <source>
        <dbReference type="ARBA" id="ARBA00048707"/>
    </source>
</evidence>
<dbReference type="Gene3D" id="1.10.8.10">
    <property type="entry name" value="DNA helicase RuvA subunit, C-terminal domain"/>
    <property type="match status" value="1"/>
</dbReference>
<dbReference type="NCBIfam" id="TIGR00283">
    <property type="entry name" value="arch_pth2"/>
    <property type="match status" value="1"/>
</dbReference>
<dbReference type="EC" id="3.1.1.29" evidence="1"/>
<reference evidence="5" key="1">
    <citation type="submission" date="2023-07" db="EMBL/GenBank/DDBJ databases">
        <authorList>
            <consortium name="AG Swart"/>
            <person name="Singh M."/>
            <person name="Singh A."/>
            <person name="Seah K."/>
            <person name="Emmerich C."/>
        </authorList>
    </citation>
    <scope>NUCLEOTIDE SEQUENCE</scope>
    <source>
        <strain evidence="5">DP1</strain>
    </source>
</reference>
<dbReference type="GO" id="GO:0005829">
    <property type="term" value="C:cytosol"/>
    <property type="evidence" value="ECO:0007669"/>
    <property type="project" value="TreeGrafter"/>
</dbReference>
<gene>
    <name evidence="5" type="ORF">ECRASSUSDP1_LOCUS22604</name>
</gene>
<dbReference type="Pfam" id="PF01981">
    <property type="entry name" value="PTH2"/>
    <property type="match status" value="1"/>
</dbReference>
<dbReference type="InterPro" id="IPR023476">
    <property type="entry name" value="Pep_tRNA_hydro_II_dom_sf"/>
</dbReference>
<keyword evidence="6" id="KW-1185">Reference proteome</keyword>
<evidence type="ECO:0000313" key="5">
    <source>
        <dbReference type="EMBL" id="CAI2381157.1"/>
    </source>
</evidence>
<evidence type="ECO:0000256" key="2">
    <source>
        <dbReference type="ARBA" id="ARBA00022801"/>
    </source>
</evidence>
<dbReference type="PANTHER" id="PTHR12649">
    <property type="entry name" value="PEPTIDYL-TRNA HYDROLASE 2"/>
    <property type="match status" value="1"/>
</dbReference>
<dbReference type="EMBL" id="CAMPGE010023190">
    <property type="protein sequence ID" value="CAI2381157.1"/>
    <property type="molecule type" value="Genomic_DNA"/>
</dbReference>
<keyword evidence="2" id="KW-0378">Hydrolase</keyword>
<comment type="catalytic activity">
    <reaction evidence="4">
        <text>an N-acyl-L-alpha-aminoacyl-tRNA + H2O = an N-acyl-L-amino acid + a tRNA + H(+)</text>
        <dbReference type="Rhea" id="RHEA:54448"/>
        <dbReference type="Rhea" id="RHEA-COMP:10123"/>
        <dbReference type="Rhea" id="RHEA-COMP:13883"/>
        <dbReference type="ChEBI" id="CHEBI:15377"/>
        <dbReference type="ChEBI" id="CHEBI:15378"/>
        <dbReference type="ChEBI" id="CHEBI:59874"/>
        <dbReference type="ChEBI" id="CHEBI:78442"/>
        <dbReference type="ChEBI" id="CHEBI:138191"/>
        <dbReference type="EC" id="3.1.1.29"/>
    </reaction>
</comment>
<dbReference type="SUPFAM" id="SSF46934">
    <property type="entry name" value="UBA-like"/>
    <property type="match status" value="1"/>
</dbReference>
<dbReference type="InterPro" id="IPR002833">
    <property type="entry name" value="PTH2"/>
</dbReference>
<dbReference type="PANTHER" id="PTHR12649:SF11">
    <property type="entry name" value="PEPTIDYL-TRNA HYDROLASE 2, MITOCHONDRIAL"/>
    <property type="match status" value="1"/>
</dbReference>
<dbReference type="GO" id="GO:0004045">
    <property type="term" value="F:peptidyl-tRNA hydrolase activity"/>
    <property type="evidence" value="ECO:0007669"/>
    <property type="project" value="UniProtKB-EC"/>
</dbReference>
<accession>A0AAD2D5H2</accession>
<evidence type="ECO:0000313" key="6">
    <source>
        <dbReference type="Proteomes" id="UP001295684"/>
    </source>
</evidence>
<evidence type="ECO:0000256" key="1">
    <source>
        <dbReference type="ARBA" id="ARBA00013260"/>
    </source>
</evidence>
<dbReference type="Gene3D" id="3.40.1490.10">
    <property type="entry name" value="Bit1"/>
    <property type="match status" value="1"/>
</dbReference>
<comment type="similarity">
    <text evidence="3">Belongs to the PTH2 family.</text>
</comment>
<name>A0AAD2D5H2_EUPCR</name>